<keyword evidence="2" id="KW-0378">Hydrolase</keyword>
<protein>
    <recommendedName>
        <fullName evidence="3">Serine hydrolase domain-containing protein</fullName>
    </recommendedName>
</protein>
<dbReference type="GO" id="GO:0044550">
    <property type="term" value="P:secondary metabolite biosynthetic process"/>
    <property type="evidence" value="ECO:0007669"/>
    <property type="project" value="TreeGrafter"/>
</dbReference>
<sequence length="104" mass="11228">MTIDHPSPLTPPRILCLHGGGTNARIFRAQCRALSRSLAPHFRLVYADAPFLSDDPGPDVLSVYAGCGPFKRWLRWKPEQPAPSSDEEAVAAIDDALGDAMAAD</sequence>
<dbReference type="EMBL" id="KQ964268">
    <property type="protein sequence ID" value="KXJ86440.1"/>
    <property type="molecule type" value="Genomic_DNA"/>
</dbReference>
<name>A0A136INC2_9PEZI</name>
<dbReference type="SUPFAM" id="SSF53474">
    <property type="entry name" value="alpha/beta-Hydrolases"/>
    <property type="match status" value="1"/>
</dbReference>
<proteinExistence type="inferred from homology"/>
<dbReference type="Gene3D" id="3.40.50.1820">
    <property type="entry name" value="alpha/beta hydrolase"/>
    <property type="match status" value="1"/>
</dbReference>
<evidence type="ECO:0000313" key="5">
    <source>
        <dbReference type="Proteomes" id="UP000070501"/>
    </source>
</evidence>
<dbReference type="InterPro" id="IPR005645">
    <property type="entry name" value="FSH-like_dom"/>
</dbReference>
<dbReference type="InterPro" id="IPR029058">
    <property type="entry name" value="AB_hydrolase_fold"/>
</dbReference>
<dbReference type="Proteomes" id="UP000070501">
    <property type="component" value="Unassembled WGS sequence"/>
</dbReference>
<evidence type="ECO:0000256" key="1">
    <source>
        <dbReference type="ARBA" id="ARBA00005863"/>
    </source>
</evidence>
<dbReference type="GO" id="GO:0005634">
    <property type="term" value="C:nucleus"/>
    <property type="evidence" value="ECO:0007669"/>
    <property type="project" value="TreeGrafter"/>
</dbReference>
<dbReference type="PANTHER" id="PTHR48070">
    <property type="entry name" value="ESTERASE OVCA2"/>
    <property type="match status" value="1"/>
</dbReference>
<evidence type="ECO:0000313" key="4">
    <source>
        <dbReference type="EMBL" id="KXJ86440.1"/>
    </source>
</evidence>
<dbReference type="AlphaFoldDB" id="A0A136INC2"/>
<comment type="similarity">
    <text evidence="1">Belongs to the LovG family.</text>
</comment>
<dbReference type="STRING" id="196109.A0A136INC2"/>
<dbReference type="OrthoDB" id="414698at2759"/>
<reference evidence="5" key="1">
    <citation type="submission" date="2016-02" db="EMBL/GenBank/DDBJ databases">
        <title>Draft genome sequence of Microdochium bolleyi, a fungal endophyte of beachgrass.</title>
        <authorList>
            <consortium name="DOE Joint Genome Institute"/>
            <person name="David A.S."/>
            <person name="May G."/>
            <person name="Haridas S."/>
            <person name="Lim J."/>
            <person name="Wang M."/>
            <person name="Labutti K."/>
            <person name="Lipzen A."/>
            <person name="Barry K."/>
            <person name="Grigoriev I.V."/>
        </authorList>
    </citation>
    <scope>NUCLEOTIDE SEQUENCE [LARGE SCALE GENOMIC DNA]</scope>
    <source>
        <strain evidence="5">J235TASD1</strain>
    </source>
</reference>
<keyword evidence="5" id="KW-1185">Reference proteome</keyword>
<dbReference type="InParanoid" id="A0A136INC2"/>
<dbReference type="GO" id="GO:0016787">
    <property type="term" value="F:hydrolase activity"/>
    <property type="evidence" value="ECO:0007669"/>
    <property type="project" value="UniProtKB-KW"/>
</dbReference>
<dbReference type="GO" id="GO:0005737">
    <property type="term" value="C:cytoplasm"/>
    <property type="evidence" value="ECO:0007669"/>
    <property type="project" value="TreeGrafter"/>
</dbReference>
<feature type="domain" description="Serine hydrolase" evidence="3">
    <location>
        <begin position="11"/>
        <end position="97"/>
    </location>
</feature>
<dbReference type="PANTHER" id="PTHR48070:SF3">
    <property type="entry name" value="ESTERASE DBAE-RELATED"/>
    <property type="match status" value="1"/>
</dbReference>
<dbReference type="Pfam" id="PF03959">
    <property type="entry name" value="FSH1"/>
    <property type="match status" value="1"/>
</dbReference>
<evidence type="ECO:0000256" key="2">
    <source>
        <dbReference type="ARBA" id="ARBA00022801"/>
    </source>
</evidence>
<feature type="non-terminal residue" evidence="4">
    <location>
        <position position="104"/>
    </location>
</feature>
<gene>
    <name evidence="4" type="ORF">Micbo1qcDRAFT_168476</name>
</gene>
<accession>A0A136INC2</accession>
<organism evidence="4 5">
    <name type="scientific">Microdochium bolleyi</name>
    <dbReference type="NCBI Taxonomy" id="196109"/>
    <lineage>
        <taxon>Eukaryota</taxon>
        <taxon>Fungi</taxon>
        <taxon>Dikarya</taxon>
        <taxon>Ascomycota</taxon>
        <taxon>Pezizomycotina</taxon>
        <taxon>Sordariomycetes</taxon>
        <taxon>Xylariomycetidae</taxon>
        <taxon>Xylariales</taxon>
        <taxon>Microdochiaceae</taxon>
        <taxon>Microdochium</taxon>
    </lineage>
</organism>
<evidence type="ECO:0000259" key="3">
    <source>
        <dbReference type="Pfam" id="PF03959"/>
    </source>
</evidence>
<dbReference type="InterPro" id="IPR050593">
    <property type="entry name" value="LovG"/>
</dbReference>